<protein>
    <submittedName>
        <fullName evidence="11">Uncharacterized protein</fullName>
    </submittedName>
</protein>
<dbReference type="CDD" id="cd14478">
    <property type="entry name" value="SPX_PHO87_PHO90_like"/>
    <property type="match status" value="1"/>
</dbReference>
<keyword evidence="5" id="KW-0547">Nucleotide-binding</keyword>
<gene>
    <name evidence="11" type="ORF">C2S_10147</name>
</gene>
<dbReference type="PROSITE" id="PS50929">
    <property type="entry name" value="ABC_TM1F"/>
    <property type="match status" value="2"/>
</dbReference>
<feature type="transmembrane region" description="Helical" evidence="10">
    <location>
        <begin position="2323"/>
        <end position="2356"/>
    </location>
</feature>
<dbReference type="FunFam" id="3.40.50.300:FF:000913">
    <property type="entry name" value="ABC multidrug transporter SitT"/>
    <property type="match status" value="1"/>
</dbReference>
<dbReference type="InterPro" id="IPR003593">
    <property type="entry name" value="AAA+_ATPase"/>
</dbReference>
<feature type="transmembrane region" description="Helical" evidence="10">
    <location>
        <begin position="2411"/>
        <end position="2434"/>
    </location>
</feature>
<feature type="region of interest" description="Disordered" evidence="9">
    <location>
        <begin position="1435"/>
        <end position="1467"/>
    </location>
</feature>
<feature type="transmembrane region" description="Helical" evidence="10">
    <location>
        <begin position="2105"/>
        <end position="2132"/>
    </location>
</feature>
<dbReference type="Proteomes" id="UP000760494">
    <property type="component" value="Unassembled WGS sequence"/>
</dbReference>
<feature type="transmembrane region" description="Helical" evidence="10">
    <location>
        <begin position="917"/>
        <end position="941"/>
    </location>
</feature>
<dbReference type="Pfam" id="PF00664">
    <property type="entry name" value="ABC_membrane"/>
    <property type="match status" value="2"/>
</dbReference>
<dbReference type="PANTHER" id="PTHR43394:SF27">
    <property type="entry name" value="ATP-DEPENDENT TRANSLOCASE ABCB1-LIKE"/>
    <property type="match status" value="1"/>
</dbReference>
<keyword evidence="7 10" id="KW-1133">Transmembrane helix</keyword>
<organism evidence="11 12">
    <name type="scientific">Fusarium fujikuroi</name>
    <name type="common">Bakanae and foot rot disease fungus</name>
    <name type="synonym">Gibberella fujikuroi</name>
    <dbReference type="NCBI Taxonomy" id="5127"/>
    <lineage>
        <taxon>Eukaryota</taxon>
        <taxon>Fungi</taxon>
        <taxon>Dikarya</taxon>
        <taxon>Ascomycota</taxon>
        <taxon>Pezizomycotina</taxon>
        <taxon>Sordariomycetes</taxon>
        <taxon>Hypocreomycetidae</taxon>
        <taxon>Hypocreales</taxon>
        <taxon>Nectriaceae</taxon>
        <taxon>Fusarium</taxon>
        <taxon>Fusarium fujikuroi species complex</taxon>
    </lineage>
</organism>
<sequence length="2440" mass="265731">MASASPEQHHNAATSSDSASEPTRHDSTKADPATTETLIRALNDPTVERPPSHSPRPSTRSSAISAPSHTPPKKRKRSLRSFFIYFQLLFYANPSWVDILLLLVGTLAASGAGAPFPLMGIIFGQLVNDLNTASCDDGEIASQYSPKELQDSINEKVVMITWIGVISFALIYTYIVSWSIFSRRLENRIRDRYFMCILLQDATFFDKRQAGEITSRLNVDIQAIQSGTSEKVGIILGCTSFFVSSYVVAFIKNTTLAGILVSLVPAFMLLATVGSMFTAKFATAMTEKIASASSIASEVLANIPVVQAFGAGPRLEAIFAERMKGARKQGINKAFVAAIQAGMLYFIAYSANALAFWQGSTQIASMVEGNGGASVGDIYTVILLLVDACVVLGGIAPLLPLVGAAVGSFEKLREDMDSPAVIDTGSDKGEKLSSVEGTVSFRNVSFAYASRPHHSVLKNVSFDCPAGKHTALIGLSGSGKSTVAGLTSRIYDPPEGTVLLDGHDLKNLNVKSLRSHMSLVQQEPSLLDRSIVENIALGILNSPQPGHERFKATILGTGLTELAAKLRRGEYLATAAQGFGQDMIDLVHRVQEAARLADAACFVDRLEYGYGTLVGTGGKLVSGGQRQRLALARALIRDPKILILDEATASLDSASEHRIQMAIECIAKDRTVIAIAHRLSTIKNADNIIVMNSGEIIEQGNHLELMALNGSYASMVRLQTVDSEDAGSTTSTVRTDNIHSEKDSITDLKAKDVEQEVAEDSKEEIIKEKEAAPEGDAVLDSNKSAWTVMRTLSGMVRPYLLLIIVCLFAATIVGLTFSSSGLIFGYTIDNISPCNPVEDIRWAGRFFGGMWFLIACVELLANTTSWTGFGMVAEKLLYKIRVLCFRSLYEQDLDWHQSEGRTPTALLSVITTDAATVGGFSGSIIGTIFSIVVNFLVAIILSHILAWKIAIVCLVIVPILLGCGIMQLRSLSKFERRHAGAFSGAVGIANEAVNSFKTISSLSIEEEIISSYRRALRAPRKEITLASMYANLWLSLANSTGNLIYAFAYWWGSTRITAGEASQREFFIILICMLVSAQLWGQMFSLAPEVSRARAAASRILSLINLGSSQNDARKGKLTLAIEDTEKDVEACAEAPVKSHESKGATIVFRGVKFSYPARPHIQILTGMSFTISAGQFVGLVGPSGAGKSTIMSLVQRMHRPSSGTIEINGNDICAREGTEFRNDIAVVPQDCALFDGTIRFNVSLGSTPDHEPTDKEIHKACKLANIHNVIMELPNGYDTECGPNGSRLSGGQRQRLAIARALVRKPKLLLLDESTSALDAESERALQEGLARVARGITVIAITHRLHTVRKADVIFMIEGGKVVEKGRHEELVERSETYRTNALQQMLGSICTETQSRPIMGDFGDLLQTRCGISGDVSGAPFLGGFNGAAATISSSHSPKSPLQEDLDTTATGLDTQLGPSNHMPSVTGTYSIFSNTFATIPSPPPHDDPSSLPGVAFTTFQTRINGAHPRRGGSATASLLDDPVPVPQHQHQHQHQRDSSANTSTSAHRSEQFELVDYPPIQARRDAQDREARRQAKRDDKRRWLEEQDEMKFSHSIQFNAVPDWSSHYIAYSNLKKLIYNLEKTAHQARGTTGDAESRPLINQEDAEEVFSRALGVELEKICSFYVAKEGELLEEAAQLLRDVGDEAEDAIADNRYLRRLSVSSAHRPDGRNGFRSRSPRSRSTDNEESASEEEDETTGLTTRRRSSGGRRRTLPNIHKPRSEDLNASSEFGRDMRRHSTTADENDEQALMFSSGMFSSGIMLKKRIIGLYVSLCELKSFIQLNRTGFAKVLKKFDKILDKELKGPYLRAHVETAYPFKDETKRVLEDNITKMEKAYAEIVTGGDEELARKDLRSHLREHVVWERNTVWRDLIGIERRAEAAGLGQALLGQERGNVTRRLQGDEAKAPRETQFRTPFGKITLPPWLASSSLWTLVACLTVFFLLLLLPIMEKPEQQNCLAMLVFVSLLWATETIPLFVTSLLIPFLSVVLNVVRDETPGKPQKRLDSKAATSAIFAAMWTPVIMLLLGGFTLAAALSKCTIDKRLATLVLSKAGTQPKTVLIANMFVAAFASMLISNVAAPVLCYSIIEPMLRTLPSDSNMSKAVIIGIALASNIGGMLSPIASPQNVVAMGIMQPAPTWLQWFFIVIPVGALSIVLIWLLLLVTFQPGKGTTIAPIRPVKEKFTGLQWFVTIVTISTIALWCASHQLEAEFGDMGVIAIIPIVLFFGIGLLTKEDFNNFPWTIIILAAGGLSLGKAVRSSGLLHTLAEIVSEKVEGMSLYGVLVVFSTLILVIATFISHTVAALIFLPLVFDVGVAMDQPHPNLLVMGGVLMCSAAMGLPTSGFPNMTAIMKEDPFGQRYLQVKHFISRGVPSSLITLVVVVTLGYGIMQVAGLD</sequence>
<feature type="transmembrane region" description="Helical" evidence="10">
    <location>
        <begin position="2144"/>
        <end position="2163"/>
    </location>
</feature>
<dbReference type="InterPro" id="IPR017871">
    <property type="entry name" value="ABC_transporter-like_CS"/>
</dbReference>
<evidence type="ECO:0000256" key="5">
    <source>
        <dbReference type="ARBA" id="ARBA00022741"/>
    </source>
</evidence>
<dbReference type="GO" id="GO:0015421">
    <property type="term" value="F:ABC-type oligopeptide transporter activity"/>
    <property type="evidence" value="ECO:0007669"/>
    <property type="project" value="TreeGrafter"/>
</dbReference>
<evidence type="ECO:0000256" key="6">
    <source>
        <dbReference type="ARBA" id="ARBA00022840"/>
    </source>
</evidence>
<evidence type="ECO:0000256" key="2">
    <source>
        <dbReference type="ARBA" id="ARBA00007577"/>
    </source>
</evidence>
<feature type="transmembrane region" description="Helical" evidence="10">
    <location>
        <begin position="2230"/>
        <end position="2248"/>
    </location>
</feature>
<feature type="transmembrane region" description="Helical" evidence="10">
    <location>
        <begin position="378"/>
        <end position="406"/>
    </location>
</feature>
<dbReference type="GO" id="GO:0005524">
    <property type="term" value="F:ATP binding"/>
    <property type="evidence" value="ECO:0007669"/>
    <property type="project" value="UniProtKB-KW"/>
</dbReference>
<dbReference type="PANTHER" id="PTHR43394">
    <property type="entry name" value="ATP-DEPENDENT PERMEASE MDL1, MITOCHONDRIAL"/>
    <property type="match status" value="1"/>
</dbReference>
<feature type="region of interest" description="Disordered" evidence="9">
    <location>
        <begin position="1"/>
        <end position="74"/>
    </location>
</feature>
<feature type="region of interest" description="Disordered" evidence="9">
    <location>
        <begin position="1508"/>
        <end position="1584"/>
    </location>
</feature>
<feature type="transmembrane region" description="Helical" evidence="10">
    <location>
        <begin position="82"/>
        <end position="109"/>
    </location>
</feature>
<comment type="similarity">
    <text evidence="2">Belongs to the ABC transporter superfamily. ABCB family. Multidrug resistance exporter (TC 3.A.1.201) subfamily.</text>
</comment>
<dbReference type="GO" id="GO:0016887">
    <property type="term" value="F:ATP hydrolysis activity"/>
    <property type="evidence" value="ECO:0007669"/>
    <property type="project" value="InterPro"/>
</dbReference>
<dbReference type="Gene3D" id="3.40.50.300">
    <property type="entry name" value="P-loop containing nucleotide triphosphate hydrolases"/>
    <property type="match status" value="2"/>
</dbReference>
<evidence type="ECO:0000313" key="12">
    <source>
        <dbReference type="Proteomes" id="UP000760494"/>
    </source>
</evidence>
<dbReference type="InterPro" id="IPR011527">
    <property type="entry name" value="ABC1_TM_dom"/>
</dbReference>
<feature type="region of interest" description="Disordered" evidence="9">
    <location>
        <begin position="1707"/>
        <end position="1786"/>
    </location>
</feature>
<feature type="transmembrane region" description="Helical" evidence="10">
    <location>
        <begin position="1066"/>
        <end position="1084"/>
    </location>
</feature>
<evidence type="ECO:0000256" key="3">
    <source>
        <dbReference type="ARBA" id="ARBA00022448"/>
    </source>
</evidence>
<feature type="transmembrane region" description="Helical" evidence="10">
    <location>
        <begin position="232"/>
        <end position="251"/>
    </location>
</feature>
<feature type="transmembrane region" description="Helical" evidence="10">
    <location>
        <begin position="2283"/>
        <end position="2302"/>
    </location>
</feature>
<dbReference type="FunFam" id="1.20.1560.10:FF:000057">
    <property type="entry name" value="ABC multidrug transporter SitT"/>
    <property type="match status" value="1"/>
</dbReference>
<dbReference type="PROSITE" id="PS51382">
    <property type="entry name" value="SPX"/>
    <property type="match status" value="1"/>
</dbReference>
<dbReference type="InterPro" id="IPR036640">
    <property type="entry name" value="ABC1_TM_sf"/>
</dbReference>
<dbReference type="InterPro" id="IPR003439">
    <property type="entry name" value="ABC_transporter-like_ATP-bd"/>
</dbReference>
<evidence type="ECO:0000256" key="4">
    <source>
        <dbReference type="ARBA" id="ARBA00022692"/>
    </source>
</evidence>
<dbReference type="Pfam" id="PF00005">
    <property type="entry name" value="ABC_tran"/>
    <property type="match status" value="2"/>
</dbReference>
<feature type="compositionally biased region" description="Basic residues" evidence="9">
    <location>
        <begin position="1746"/>
        <end position="1757"/>
    </location>
</feature>
<feature type="transmembrane region" description="Helical" evidence="10">
    <location>
        <begin position="2368"/>
        <end position="2390"/>
    </location>
</feature>
<evidence type="ECO:0000256" key="8">
    <source>
        <dbReference type="ARBA" id="ARBA00023136"/>
    </source>
</evidence>
<keyword evidence="3" id="KW-0813">Transport</keyword>
<reference evidence="11" key="1">
    <citation type="submission" date="2019-05" db="EMBL/GenBank/DDBJ databases">
        <authorList>
            <person name="Piombo E."/>
        </authorList>
    </citation>
    <scope>NUCLEOTIDE SEQUENCE</scope>
    <source>
        <strain evidence="11">C2S</strain>
    </source>
</reference>
<proteinExistence type="inferred from homology"/>
<feature type="transmembrane region" description="Helical" evidence="10">
    <location>
        <begin position="2184"/>
        <end position="2210"/>
    </location>
</feature>
<dbReference type="EMBL" id="CABFJX010000381">
    <property type="protein sequence ID" value="VTT76004.1"/>
    <property type="molecule type" value="Genomic_DNA"/>
</dbReference>
<feature type="transmembrane region" description="Helical" evidence="10">
    <location>
        <begin position="2260"/>
        <end position="2277"/>
    </location>
</feature>
<evidence type="ECO:0000256" key="10">
    <source>
        <dbReference type="SAM" id="Phobius"/>
    </source>
</evidence>
<feature type="transmembrane region" description="Helical" evidence="10">
    <location>
        <begin position="947"/>
        <end position="968"/>
    </location>
</feature>
<feature type="compositionally biased region" description="Polar residues" evidence="9">
    <location>
        <begin position="1451"/>
        <end position="1467"/>
    </location>
</feature>
<feature type="compositionally biased region" description="Polar residues" evidence="9">
    <location>
        <begin position="11"/>
        <end position="21"/>
    </location>
</feature>
<dbReference type="CDD" id="cd18578">
    <property type="entry name" value="ABC_6TM_Pgp_ABCB1_D2_like"/>
    <property type="match status" value="1"/>
</dbReference>
<dbReference type="PROSITE" id="PS50893">
    <property type="entry name" value="ABC_TRANSPORTER_2"/>
    <property type="match status" value="2"/>
</dbReference>
<dbReference type="SMART" id="SM00382">
    <property type="entry name" value="AAA"/>
    <property type="match status" value="2"/>
</dbReference>
<dbReference type="PROSITE" id="PS00211">
    <property type="entry name" value="ABC_TRANSPORTER_1"/>
    <property type="match status" value="2"/>
</dbReference>
<comment type="subcellular location">
    <subcellularLocation>
        <location evidence="1">Membrane</location>
        <topology evidence="1">Multi-pass membrane protein</topology>
    </subcellularLocation>
</comment>
<accession>A0A5Q3DSA2</accession>
<keyword evidence="6" id="KW-0067">ATP-binding</keyword>
<feature type="transmembrane region" description="Helical" evidence="10">
    <location>
        <begin position="2054"/>
        <end position="2080"/>
    </location>
</feature>
<evidence type="ECO:0000313" key="11">
    <source>
        <dbReference type="EMBL" id="VTT76004.1"/>
    </source>
</evidence>
<keyword evidence="8 10" id="KW-0472">Membrane</keyword>
<feature type="transmembrane region" description="Helical" evidence="10">
    <location>
        <begin position="2003"/>
        <end position="2034"/>
    </location>
</feature>
<dbReference type="InterPro" id="IPR039421">
    <property type="entry name" value="Type_1_exporter"/>
</dbReference>
<name>A0A5Q3DSA2_FUSFU</name>
<dbReference type="CDD" id="cd18577">
    <property type="entry name" value="ABC_6TM_Pgp_ABCB1_D1_like"/>
    <property type="match status" value="1"/>
</dbReference>
<feature type="transmembrane region" description="Helical" evidence="10">
    <location>
        <begin position="1969"/>
        <end position="1991"/>
    </location>
</feature>
<feature type="compositionally biased region" description="Basic and acidic residues" evidence="9">
    <location>
        <begin position="1566"/>
        <end position="1584"/>
    </location>
</feature>
<keyword evidence="4 10" id="KW-0812">Transmembrane</keyword>
<dbReference type="CDD" id="cd01115">
    <property type="entry name" value="SLC13_permease"/>
    <property type="match status" value="1"/>
</dbReference>
<dbReference type="InterPro" id="IPR004680">
    <property type="entry name" value="Cit_transptr-like_dom"/>
</dbReference>
<dbReference type="SUPFAM" id="SSF90123">
    <property type="entry name" value="ABC transporter transmembrane region"/>
    <property type="match status" value="2"/>
</dbReference>
<feature type="transmembrane region" description="Helical" evidence="10">
    <location>
        <begin position="334"/>
        <end position="358"/>
    </location>
</feature>
<dbReference type="InterPro" id="IPR027417">
    <property type="entry name" value="P-loop_NTPase"/>
</dbReference>
<dbReference type="GO" id="GO:0005743">
    <property type="term" value="C:mitochondrial inner membrane"/>
    <property type="evidence" value="ECO:0007669"/>
    <property type="project" value="TreeGrafter"/>
</dbReference>
<evidence type="ECO:0000256" key="1">
    <source>
        <dbReference type="ARBA" id="ARBA00004141"/>
    </source>
</evidence>
<feature type="compositionally biased region" description="Acidic residues" evidence="9">
    <location>
        <begin position="1730"/>
        <end position="1741"/>
    </location>
</feature>
<dbReference type="Pfam" id="PF03600">
    <property type="entry name" value="CitMHS"/>
    <property type="match status" value="1"/>
</dbReference>
<feature type="transmembrane region" description="Helical" evidence="10">
    <location>
        <begin position="799"/>
        <end position="828"/>
    </location>
</feature>
<evidence type="ECO:0000256" key="9">
    <source>
        <dbReference type="SAM" id="MobiDB-lite"/>
    </source>
</evidence>
<dbReference type="InterPro" id="IPR004331">
    <property type="entry name" value="SPX_dom"/>
</dbReference>
<feature type="transmembrane region" description="Helical" evidence="10">
    <location>
        <begin position="257"/>
        <end position="279"/>
    </location>
</feature>
<feature type="transmembrane region" description="Helical" evidence="10">
    <location>
        <begin position="159"/>
        <end position="181"/>
    </location>
</feature>
<feature type="transmembrane region" description="Helical" evidence="10">
    <location>
        <begin position="848"/>
        <end position="873"/>
    </location>
</feature>
<evidence type="ECO:0000256" key="7">
    <source>
        <dbReference type="ARBA" id="ARBA00022989"/>
    </source>
</evidence>
<comment type="caution">
    <text evidence="11">The sequence shown here is derived from an EMBL/GenBank/DDBJ whole genome shotgun (WGS) entry which is preliminary data.</text>
</comment>
<dbReference type="Pfam" id="PF03105">
    <property type="entry name" value="SPX"/>
    <property type="match status" value="2"/>
</dbReference>
<dbReference type="SUPFAM" id="SSF52540">
    <property type="entry name" value="P-loop containing nucleoside triphosphate hydrolases"/>
    <property type="match status" value="2"/>
</dbReference>
<dbReference type="Gene3D" id="1.20.1560.10">
    <property type="entry name" value="ABC transporter type 1, transmembrane domain"/>
    <property type="match status" value="1"/>
</dbReference>
<dbReference type="GO" id="GO:0090374">
    <property type="term" value="P:oligopeptide export from mitochondrion"/>
    <property type="evidence" value="ECO:0007669"/>
    <property type="project" value="TreeGrafter"/>
</dbReference>